<proteinExistence type="predicted"/>
<dbReference type="InterPro" id="IPR032710">
    <property type="entry name" value="NTF2-like_dom_sf"/>
</dbReference>
<sequence length="228" mass="25912">MSANTVSPSELQALQHEIFRLNAVREVQNLMGAYTVNHLPKNMHDHIELFAMNMPDVSVEVGDRGVYVGPDALRTLFGKQFSMDLKGNMLIHYLATPMIEVAADGKTAKGVWRSPGIEAVRYEEGRNPVPLWSFGSYACDFIYVDGKWKIWHLHWFRVVKCTFKDGWVDDLSMTYTGKMAESPDLKPTTYHNPYTPETVQESVPPCPLPYDSWADDGWAVKEQILGER</sequence>
<dbReference type="Proteomes" id="UP000494252">
    <property type="component" value="Unassembled WGS sequence"/>
</dbReference>
<evidence type="ECO:0000259" key="1">
    <source>
        <dbReference type="Pfam" id="PF13577"/>
    </source>
</evidence>
<feature type="domain" description="SnoaL-like" evidence="1">
    <location>
        <begin position="21"/>
        <end position="154"/>
    </location>
</feature>
<keyword evidence="3" id="KW-1185">Reference proteome</keyword>
<evidence type="ECO:0000313" key="3">
    <source>
        <dbReference type="Proteomes" id="UP000494252"/>
    </source>
</evidence>
<dbReference type="SUPFAM" id="SSF54427">
    <property type="entry name" value="NTF2-like"/>
    <property type="match status" value="1"/>
</dbReference>
<accession>A0A6J5GY60</accession>
<protein>
    <recommendedName>
        <fullName evidence="1">SnoaL-like domain-containing protein</fullName>
    </recommendedName>
</protein>
<dbReference type="Gene3D" id="3.10.450.50">
    <property type="match status" value="1"/>
</dbReference>
<organism evidence="2 3">
    <name type="scientific">Paraburkholderia fynbosensis</name>
    <dbReference type="NCBI Taxonomy" id="1200993"/>
    <lineage>
        <taxon>Bacteria</taxon>
        <taxon>Pseudomonadati</taxon>
        <taxon>Pseudomonadota</taxon>
        <taxon>Betaproteobacteria</taxon>
        <taxon>Burkholderiales</taxon>
        <taxon>Burkholderiaceae</taxon>
        <taxon>Paraburkholderia</taxon>
    </lineage>
</organism>
<dbReference type="InterPro" id="IPR037401">
    <property type="entry name" value="SnoaL-like"/>
</dbReference>
<name>A0A6J5GY60_9BURK</name>
<dbReference type="Pfam" id="PF13577">
    <property type="entry name" value="SnoaL_4"/>
    <property type="match status" value="1"/>
</dbReference>
<dbReference type="EMBL" id="CADIKI010000024">
    <property type="protein sequence ID" value="CAB3807056.1"/>
    <property type="molecule type" value="Genomic_DNA"/>
</dbReference>
<dbReference type="AlphaFoldDB" id="A0A6J5GY60"/>
<evidence type="ECO:0000313" key="2">
    <source>
        <dbReference type="EMBL" id="CAB3807056.1"/>
    </source>
</evidence>
<reference evidence="2 3" key="1">
    <citation type="submission" date="2020-04" db="EMBL/GenBank/DDBJ databases">
        <authorList>
            <person name="De Canck E."/>
        </authorList>
    </citation>
    <scope>NUCLEOTIDE SEQUENCE [LARGE SCALE GENOMIC DNA]</scope>
    <source>
        <strain evidence="2 3">LMG 27177</strain>
    </source>
</reference>
<dbReference type="RefSeq" id="WP_175165343.1">
    <property type="nucleotide sequence ID" value="NZ_CADIKI010000024.1"/>
</dbReference>
<gene>
    <name evidence="2" type="ORF">LMG27177_06234</name>
</gene>